<protein>
    <submittedName>
        <fullName evidence="1">Uncharacterized protein</fullName>
    </submittedName>
</protein>
<evidence type="ECO:0000313" key="1">
    <source>
        <dbReference type="EMBL" id="WJZ97146.1"/>
    </source>
</evidence>
<sequence>MFLLPHRMIVQSGVTYDSLLHLPVGATGGPEPGSSHSAVGSSILSSIDADSRTRAGDESLPFLTVKPVLALALNLLLFMGMNPSKQLLLSKIQRGHSTPSLQSTVRKIAIQSI</sequence>
<keyword evidence="2" id="KW-1185">Reference proteome</keyword>
<organism evidence="1 2">
    <name type="scientific">Vitis vinifera</name>
    <name type="common">Grape</name>
    <dbReference type="NCBI Taxonomy" id="29760"/>
    <lineage>
        <taxon>Eukaryota</taxon>
        <taxon>Viridiplantae</taxon>
        <taxon>Streptophyta</taxon>
        <taxon>Embryophyta</taxon>
        <taxon>Tracheophyta</taxon>
        <taxon>Spermatophyta</taxon>
        <taxon>Magnoliopsida</taxon>
        <taxon>eudicotyledons</taxon>
        <taxon>Gunneridae</taxon>
        <taxon>Pentapetalae</taxon>
        <taxon>rosids</taxon>
        <taxon>Vitales</taxon>
        <taxon>Vitaceae</taxon>
        <taxon>Viteae</taxon>
        <taxon>Vitis</taxon>
    </lineage>
</organism>
<dbReference type="EMBL" id="CP126657">
    <property type="protein sequence ID" value="WJZ97146.1"/>
    <property type="molecule type" value="Genomic_DNA"/>
</dbReference>
<gene>
    <name evidence="1" type="ORF">VitviT2T_015776</name>
</gene>
<proteinExistence type="predicted"/>
<evidence type="ECO:0000313" key="2">
    <source>
        <dbReference type="Proteomes" id="UP001227230"/>
    </source>
</evidence>
<dbReference type="Proteomes" id="UP001227230">
    <property type="component" value="Chromosome 10"/>
</dbReference>
<accession>A0ABY9CPG4</accession>
<name>A0ABY9CPG4_VITVI</name>
<reference evidence="1 2" key="1">
    <citation type="journal article" date="2023" name="Hortic Res">
        <title>The complete reference genome for grapevine (Vitis vinifera L.) genetics and breeding.</title>
        <authorList>
            <person name="Shi X."/>
            <person name="Cao S."/>
            <person name="Wang X."/>
            <person name="Huang S."/>
            <person name="Wang Y."/>
            <person name="Liu Z."/>
            <person name="Liu W."/>
            <person name="Leng X."/>
            <person name="Peng Y."/>
            <person name="Wang N."/>
            <person name="Wang Y."/>
            <person name="Ma Z."/>
            <person name="Xu X."/>
            <person name="Zhang F."/>
            <person name="Xue H."/>
            <person name="Zhong H."/>
            <person name="Wang Y."/>
            <person name="Zhang K."/>
            <person name="Velt A."/>
            <person name="Avia K."/>
            <person name="Holtgrawe D."/>
            <person name="Grimplet J."/>
            <person name="Matus J.T."/>
            <person name="Ware D."/>
            <person name="Wu X."/>
            <person name="Wang H."/>
            <person name="Liu C."/>
            <person name="Fang Y."/>
            <person name="Rustenholz C."/>
            <person name="Cheng Z."/>
            <person name="Xiao H."/>
            <person name="Zhou Y."/>
        </authorList>
    </citation>
    <scope>NUCLEOTIDE SEQUENCE [LARGE SCALE GENOMIC DNA]</scope>
    <source>
        <strain evidence="2">cv. Pinot noir / PN40024</strain>
        <tissue evidence="1">Leaf</tissue>
    </source>
</reference>